<evidence type="ECO:0000256" key="5">
    <source>
        <dbReference type="ARBA" id="ARBA00023014"/>
    </source>
</evidence>
<evidence type="ECO:0000256" key="1">
    <source>
        <dbReference type="ARBA" id="ARBA00001966"/>
    </source>
</evidence>
<gene>
    <name evidence="7" type="ORF">COU97_01810</name>
</gene>
<sequence length="189" mass="21500">MRITFVQGPYESLAVEYLASILKQKGHRISLVIDPQLFNTVYFKNGLLGKFFDLRPWVIKAVIASKPGLVAFSVFTSEYQWALDLARGIKQQNPALPIVFGGFHPTSVPEVVIKQKSVDIICIGEGEQAFVELVKSLSGKRSNYRIKNLWFKKDGRVIKNEIRPLLEDLDQLPFPDKDLFFSQLPFLSK</sequence>
<evidence type="ECO:0000256" key="4">
    <source>
        <dbReference type="ARBA" id="ARBA00023004"/>
    </source>
</evidence>
<comment type="caution">
    <text evidence="7">The sequence shown here is derived from an EMBL/GenBank/DDBJ whole genome shotgun (WGS) entry which is preliminary data.</text>
</comment>
<dbReference type="PANTHER" id="PTHR43409">
    <property type="entry name" value="ANAEROBIC MAGNESIUM-PROTOPORPHYRIN IX MONOMETHYL ESTER CYCLASE-RELATED"/>
    <property type="match status" value="1"/>
</dbReference>
<dbReference type="GO" id="GO:0051536">
    <property type="term" value="F:iron-sulfur cluster binding"/>
    <property type="evidence" value="ECO:0007669"/>
    <property type="project" value="UniProtKB-KW"/>
</dbReference>
<keyword evidence="4" id="KW-0408">Iron</keyword>
<name>A0A2M8L723_9BACT</name>
<dbReference type="GO" id="GO:0046872">
    <property type="term" value="F:metal ion binding"/>
    <property type="evidence" value="ECO:0007669"/>
    <property type="project" value="UniProtKB-KW"/>
</dbReference>
<keyword evidence="5" id="KW-0411">Iron-sulfur</keyword>
<dbReference type="SUPFAM" id="SSF52242">
    <property type="entry name" value="Cobalamin (vitamin B12)-binding domain"/>
    <property type="match status" value="1"/>
</dbReference>
<dbReference type="InterPro" id="IPR036724">
    <property type="entry name" value="Cobalamin-bd_sf"/>
</dbReference>
<evidence type="ECO:0000313" key="8">
    <source>
        <dbReference type="Proteomes" id="UP000231579"/>
    </source>
</evidence>
<evidence type="ECO:0000256" key="3">
    <source>
        <dbReference type="ARBA" id="ARBA00022723"/>
    </source>
</evidence>
<proteinExistence type="predicted"/>
<feature type="domain" description="B12-binding" evidence="6">
    <location>
        <begin position="1"/>
        <end position="144"/>
    </location>
</feature>
<dbReference type="InterPro" id="IPR006158">
    <property type="entry name" value="Cobalamin-bd"/>
</dbReference>
<organism evidence="7 8">
    <name type="scientific">Candidatus Shapirobacteria bacterium CG10_big_fil_rev_8_21_14_0_10_48_15</name>
    <dbReference type="NCBI Taxonomy" id="1974484"/>
    <lineage>
        <taxon>Bacteria</taxon>
        <taxon>Candidatus Shapironibacteriota</taxon>
    </lineage>
</organism>
<protein>
    <recommendedName>
        <fullName evidence="6">B12-binding domain-containing protein</fullName>
    </recommendedName>
</protein>
<dbReference type="PROSITE" id="PS51332">
    <property type="entry name" value="B12_BINDING"/>
    <property type="match status" value="1"/>
</dbReference>
<dbReference type="CDD" id="cd02068">
    <property type="entry name" value="radical_SAM_B12_BD"/>
    <property type="match status" value="1"/>
</dbReference>
<evidence type="ECO:0000256" key="2">
    <source>
        <dbReference type="ARBA" id="ARBA00022691"/>
    </source>
</evidence>
<keyword evidence="2" id="KW-0949">S-adenosyl-L-methionine</keyword>
<keyword evidence="3" id="KW-0479">Metal-binding</keyword>
<dbReference type="GO" id="GO:0031419">
    <property type="term" value="F:cobalamin binding"/>
    <property type="evidence" value="ECO:0007669"/>
    <property type="project" value="InterPro"/>
</dbReference>
<dbReference type="EMBL" id="PFEM01000027">
    <property type="protein sequence ID" value="PJE70043.1"/>
    <property type="molecule type" value="Genomic_DNA"/>
</dbReference>
<dbReference type="AlphaFoldDB" id="A0A2M8L723"/>
<dbReference type="Proteomes" id="UP000231579">
    <property type="component" value="Unassembled WGS sequence"/>
</dbReference>
<dbReference type="Gene3D" id="3.40.50.280">
    <property type="entry name" value="Cobalamin-binding domain"/>
    <property type="match status" value="1"/>
</dbReference>
<accession>A0A2M8L723</accession>
<evidence type="ECO:0000259" key="6">
    <source>
        <dbReference type="PROSITE" id="PS51332"/>
    </source>
</evidence>
<reference evidence="8" key="1">
    <citation type="submission" date="2017-09" db="EMBL/GenBank/DDBJ databases">
        <title>Depth-based differentiation of microbial function through sediment-hosted aquifers and enrichment of novel symbionts in the deep terrestrial subsurface.</title>
        <authorList>
            <person name="Probst A.J."/>
            <person name="Ladd B."/>
            <person name="Jarett J.K."/>
            <person name="Geller-Mcgrath D.E."/>
            <person name="Sieber C.M.K."/>
            <person name="Emerson J.B."/>
            <person name="Anantharaman K."/>
            <person name="Thomas B.C."/>
            <person name="Malmstrom R."/>
            <person name="Stieglmeier M."/>
            <person name="Klingl A."/>
            <person name="Woyke T."/>
            <person name="Ryan C.M."/>
            <person name="Banfield J.F."/>
        </authorList>
    </citation>
    <scope>NUCLEOTIDE SEQUENCE [LARGE SCALE GENOMIC DNA]</scope>
</reference>
<comment type="cofactor">
    <cofactor evidence="1">
        <name>[4Fe-4S] cluster</name>
        <dbReference type="ChEBI" id="CHEBI:49883"/>
    </cofactor>
</comment>
<feature type="non-terminal residue" evidence="7">
    <location>
        <position position="189"/>
    </location>
</feature>
<dbReference type="Pfam" id="PF02310">
    <property type="entry name" value="B12-binding"/>
    <property type="match status" value="1"/>
</dbReference>
<evidence type="ECO:0000313" key="7">
    <source>
        <dbReference type="EMBL" id="PJE70043.1"/>
    </source>
</evidence>
<dbReference type="InterPro" id="IPR051198">
    <property type="entry name" value="BchE-like"/>
</dbReference>